<feature type="signal peptide" evidence="1">
    <location>
        <begin position="1"/>
        <end position="23"/>
    </location>
</feature>
<evidence type="ECO:0008006" key="4">
    <source>
        <dbReference type="Google" id="ProtNLM"/>
    </source>
</evidence>
<organism evidence="2 3">
    <name type="scientific">Eilatimonas milleporae</name>
    <dbReference type="NCBI Taxonomy" id="911205"/>
    <lineage>
        <taxon>Bacteria</taxon>
        <taxon>Pseudomonadati</taxon>
        <taxon>Pseudomonadota</taxon>
        <taxon>Alphaproteobacteria</taxon>
        <taxon>Kordiimonadales</taxon>
        <taxon>Kordiimonadaceae</taxon>
        <taxon>Eilatimonas</taxon>
    </lineage>
</organism>
<reference evidence="2 3" key="1">
    <citation type="submission" date="2018-10" db="EMBL/GenBank/DDBJ databases">
        <title>Genomic Encyclopedia of Archaeal and Bacterial Type Strains, Phase II (KMG-II): from individual species to whole genera.</title>
        <authorList>
            <person name="Goeker M."/>
        </authorList>
    </citation>
    <scope>NUCLEOTIDE SEQUENCE [LARGE SCALE GENOMIC DNA]</scope>
    <source>
        <strain evidence="2 3">DSM 25217</strain>
    </source>
</reference>
<feature type="chain" id="PRO_5017999253" description="Amino acid ABC transporter substrate-binding protein (PAAT family)" evidence="1">
    <location>
        <begin position="24"/>
        <end position="240"/>
    </location>
</feature>
<dbReference type="InParanoid" id="A0A3M0CNJ2"/>
<sequence>MLNYIRMAGIAFVGFALASAAIAEGGAGKAPVHFFTHGDTRLAKLEPGGELRGKAVGLIGCMMTAVGVPYDLEIAPMSRSSRITDSDSHNVWVPAAHDGDDSRLARMIGPFDTIPVYWYFRDGEMYDPSSKTFRTEALVTAYQGSHLEAYLLENGYRFRQGSAHHAQLLYFLLNHDVDAILSVDFTHMLSSRQRAEALDRVNILHWGSRDVSMLASEGLYRDRPGLVDDMRVALAGCSAG</sequence>
<keyword evidence="3" id="KW-1185">Reference proteome</keyword>
<evidence type="ECO:0000313" key="3">
    <source>
        <dbReference type="Proteomes" id="UP000271227"/>
    </source>
</evidence>
<keyword evidence="1" id="KW-0732">Signal</keyword>
<name>A0A3M0CNJ2_9PROT</name>
<protein>
    <recommendedName>
        <fullName evidence="4">Amino acid ABC transporter substrate-binding protein (PAAT family)</fullName>
    </recommendedName>
</protein>
<dbReference type="AlphaFoldDB" id="A0A3M0CNJ2"/>
<dbReference type="Proteomes" id="UP000271227">
    <property type="component" value="Unassembled WGS sequence"/>
</dbReference>
<proteinExistence type="predicted"/>
<evidence type="ECO:0000256" key="1">
    <source>
        <dbReference type="SAM" id="SignalP"/>
    </source>
</evidence>
<gene>
    <name evidence="2" type="ORF">BXY39_2389</name>
</gene>
<evidence type="ECO:0000313" key="2">
    <source>
        <dbReference type="EMBL" id="RMB04823.1"/>
    </source>
</evidence>
<accession>A0A3M0CNJ2</accession>
<dbReference type="EMBL" id="REFR01000012">
    <property type="protein sequence ID" value="RMB04823.1"/>
    <property type="molecule type" value="Genomic_DNA"/>
</dbReference>
<comment type="caution">
    <text evidence="2">The sequence shown here is derived from an EMBL/GenBank/DDBJ whole genome shotgun (WGS) entry which is preliminary data.</text>
</comment>